<sequence length="79" mass="9471">MNTNTRERVRVPNWNSTRYEDPTTPREQLEHWIAAAIFWSLMSVFVVCFNLDMDWIPLIVTVCILFIFFQMARLALDYI</sequence>
<dbReference type="EMBL" id="KI911141">
    <property type="protein sequence ID" value="ETS04673.1"/>
    <property type="molecule type" value="Genomic_DNA"/>
</dbReference>
<dbReference type="AlphaFoldDB" id="A0A024SHC1"/>
<organism evidence="2 3">
    <name type="scientific">Hypocrea jecorina (strain ATCC 56765 / BCRC 32924 / NRRL 11460 / Rut C-30)</name>
    <name type="common">Trichoderma reesei</name>
    <dbReference type="NCBI Taxonomy" id="1344414"/>
    <lineage>
        <taxon>Eukaryota</taxon>
        <taxon>Fungi</taxon>
        <taxon>Dikarya</taxon>
        <taxon>Ascomycota</taxon>
        <taxon>Pezizomycotina</taxon>
        <taxon>Sordariomycetes</taxon>
        <taxon>Hypocreomycetidae</taxon>
        <taxon>Hypocreales</taxon>
        <taxon>Hypocreaceae</taxon>
        <taxon>Trichoderma</taxon>
    </lineage>
</organism>
<feature type="transmembrane region" description="Helical" evidence="1">
    <location>
        <begin position="32"/>
        <end position="49"/>
    </location>
</feature>
<accession>A0A024SHC1</accession>
<feature type="transmembrane region" description="Helical" evidence="1">
    <location>
        <begin position="55"/>
        <end position="76"/>
    </location>
</feature>
<dbReference type="KEGG" id="trr:M419DRAFT_6510"/>
<evidence type="ECO:0000313" key="3">
    <source>
        <dbReference type="Proteomes" id="UP000024376"/>
    </source>
</evidence>
<evidence type="ECO:0000313" key="2">
    <source>
        <dbReference type="EMBL" id="ETS04673.1"/>
    </source>
</evidence>
<name>A0A024SHC1_HYPJR</name>
<dbReference type="Proteomes" id="UP000024376">
    <property type="component" value="Unassembled WGS sequence"/>
</dbReference>
<keyword evidence="1" id="KW-1133">Transmembrane helix</keyword>
<evidence type="ECO:0000256" key="1">
    <source>
        <dbReference type="SAM" id="Phobius"/>
    </source>
</evidence>
<keyword evidence="1" id="KW-0472">Membrane</keyword>
<gene>
    <name evidence="2" type="ORF">M419DRAFT_6510</name>
</gene>
<reference evidence="3" key="1">
    <citation type="journal article" date="2013" name="Ind. Biotechnol.">
        <title>Comparative genomics analysis of Trichoderma reesei strains.</title>
        <authorList>
            <person name="Koike H."/>
            <person name="Aerts A."/>
            <person name="LaButti K."/>
            <person name="Grigoriev I.V."/>
            <person name="Baker S.E."/>
        </authorList>
    </citation>
    <scope>NUCLEOTIDE SEQUENCE [LARGE SCALE GENOMIC DNA]</scope>
    <source>
        <strain evidence="3">ATCC 56765 / BCRC 32924 / NRRL 11460 / Rut C-30</strain>
    </source>
</reference>
<proteinExistence type="predicted"/>
<dbReference type="OrthoDB" id="4900331at2759"/>
<keyword evidence="1" id="KW-0812">Transmembrane</keyword>
<protein>
    <submittedName>
        <fullName evidence="2">Uncharacterized protein</fullName>
    </submittedName>
</protein>
<dbReference type="HOGENOM" id="CLU_2607736_0_0_1"/>